<organism evidence="15 16">
    <name type="scientific">Bos indicus x Bos taurus</name>
    <name type="common">Hybrid cattle</name>
    <dbReference type="NCBI Taxonomy" id="30522"/>
    <lineage>
        <taxon>Eukaryota</taxon>
        <taxon>Metazoa</taxon>
        <taxon>Chordata</taxon>
        <taxon>Craniata</taxon>
        <taxon>Vertebrata</taxon>
        <taxon>Euteleostomi</taxon>
        <taxon>Mammalia</taxon>
        <taxon>Eutheria</taxon>
        <taxon>Laurasiatheria</taxon>
        <taxon>Artiodactyla</taxon>
        <taxon>Ruminantia</taxon>
        <taxon>Pecora</taxon>
        <taxon>Bovidae</taxon>
        <taxon>Bovinae</taxon>
        <taxon>Bos</taxon>
    </lineage>
</organism>
<evidence type="ECO:0000256" key="6">
    <source>
        <dbReference type="ARBA" id="ARBA00022695"/>
    </source>
</evidence>
<dbReference type="AlphaFoldDB" id="A0A4W2BT07"/>
<dbReference type="InterPro" id="IPR051320">
    <property type="entry name" value="Viral_Replic_Matur_Polypro"/>
</dbReference>
<dbReference type="Gene3D" id="3.10.10.10">
    <property type="entry name" value="HIV Type 1 Reverse Transcriptase, subunit A, domain 1"/>
    <property type="match status" value="1"/>
</dbReference>
<evidence type="ECO:0000256" key="10">
    <source>
        <dbReference type="ARBA" id="ARBA00023172"/>
    </source>
</evidence>
<dbReference type="InterPro" id="IPR043128">
    <property type="entry name" value="Rev_trsase/Diguanyl_cyclase"/>
</dbReference>
<dbReference type="PANTHER" id="PTHR33064">
    <property type="entry name" value="POL PROTEIN"/>
    <property type="match status" value="1"/>
</dbReference>
<dbReference type="GO" id="GO:0006310">
    <property type="term" value="P:DNA recombination"/>
    <property type="evidence" value="ECO:0007669"/>
    <property type="project" value="UniProtKB-KW"/>
</dbReference>
<dbReference type="InterPro" id="IPR012337">
    <property type="entry name" value="RNaseH-like_sf"/>
</dbReference>
<dbReference type="SUPFAM" id="SSF50630">
    <property type="entry name" value="Acid proteases"/>
    <property type="match status" value="1"/>
</dbReference>
<feature type="domain" description="Integrase catalytic" evidence="14">
    <location>
        <begin position="822"/>
        <end position="978"/>
    </location>
</feature>
<evidence type="ECO:0000256" key="3">
    <source>
        <dbReference type="ARBA" id="ARBA00012493"/>
    </source>
</evidence>
<comment type="similarity">
    <text evidence="1">Belongs to the beta type-B retroviral polymerase family. HERV class-II K(HML-2) pol subfamily.</text>
</comment>
<evidence type="ECO:0000256" key="7">
    <source>
        <dbReference type="ARBA" id="ARBA00022722"/>
    </source>
</evidence>
<evidence type="ECO:0000259" key="14">
    <source>
        <dbReference type="PROSITE" id="PS50994"/>
    </source>
</evidence>
<dbReference type="Gene3D" id="2.40.70.10">
    <property type="entry name" value="Acid Proteases"/>
    <property type="match status" value="1"/>
</dbReference>
<dbReference type="Gene3D" id="2.30.30.850">
    <property type="match status" value="1"/>
</dbReference>
<evidence type="ECO:0000256" key="8">
    <source>
        <dbReference type="ARBA" id="ARBA00022759"/>
    </source>
</evidence>
<dbReference type="InterPro" id="IPR021109">
    <property type="entry name" value="Peptidase_aspartic_dom_sf"/>
</dbReference>
<name>A0A4W2BT07_BOBOX</name>
<dbReference type="Pfam" id="PF18697">
    <property type="entry name" value="MLVIN_C"/>
    <property type="match status" value="1"/>
</dbReference>
<dbReference type="CDD" id="cd09273">
    <property type="entry name" value="RNase_HI_RT_Bel"/>
    <property type="match status" value="1"/>
</dbReference>
<evidence type="ECO:0000259" key="12">
    <source>
        <dbReference type="PROSITE" id="PS50878"/>
    </source>
</evidence>
<dbReference type="GO" id="GO:0004190">
    <property type="term" value="F:aspartic-type endopeptidase activity"/>
    <property type="evidence" value="ECO:0007669"/>
    <property type="project" value="InterPro"/>
</dbReference>
<evidence type="ECO:0000259" key="13">
    <source>
        <dbReference type="PROSITE" id="PS50879"/>
    </source>
</evidence>
<dbReference type="InterPro" id="IPR001584">
    <property type="entry name" value="Integrase_cat-core"/>
</dbReference>
<evidence type="ECO:0000256" key="2">
    <source>
        <dbReference type="ARBA" id="ARBA00012180"/>
    </source>
</evidence>
<dbReference type="InterPro" id="IPR041588">
    <property type="entry name" value="Integrase_H2C2"/>
</dbReference>
<dbReference type="SUPFAM" id="SSF53098">
    <property type="entry name" value="Ribonuclease H-like"/>
    <property type="match status" value="2"/>
</dbReference>
<keyword evidence="9" id="KW-0378">Hydrolase</keyword>
<dbReference type="InterPro" id="IPR036397">
    <property type="entry name" value="RNaseH_sf"/>
</dbReference>
<keyword evidence="16" id="KW-1185">Reference proteome</keyword>
<dbReference type="InterPro" id="IPR000477">
    <property type="entry name" value="RT_dom"/>
</dbReference>
<keyword evidence="6" id="KW-0548">Nucleotidyltransferase</keyword>
<accession>A0A4W2BT07</accession>
<dbReference type="GO" id="GO:0015074">
    <property type="term" value="P:DNA integration"/>
    <property type="evidence" value="ECO:0007669"/>
    <property type="project" value="InterPro"/>
</dbReference>
<dbReference type="InterPro" id="IPR001995">
    <property type="entry name" value="Peptidase_A2_cat"/>
</dbReference>
<dbReference type="GO" id="GO:0003676">
    <property type="term" value="F:nucleic acid binding"/>
    <property type="evidence" value="ECO:0007669"/>
    <property type="project" value="InterPro"/>
</dbReference>
<evidence type="ECO:0000256" key="5">
    <source>
        <dbReference type="ARBA" id="ARBA00022679"/>
    </source>
</evidence>
<dbReference type="PANTHER" id="PTHR33064:SF38">
    <property type="entry name" value="LRRGT00076-LIKE"/>
    <property type="match status" value="1"/>
</dbReference>
<evidence type="ECO:0000259" key="11">
    <source>
        <dbReference type="PROSITE" id="PS50175"/>
    </source>
</evidence>
<keyword evidence="5" id="KW-0808">Transferase</keyword>
<dbReference type="GO" id="GO:0004523">
    <property type="term" value="F:RNA-DNA hybrid ribonuclease activity"/>
    <property type="evidence" value="ECO:0007669"/>
    <property type="project" value="UniProtKB-EC"/>
</dbReference>
<dbReference type="EC" id="2.7.7.49" evidence="3"/>
<dbReference type="PROSITE" id="PS50878">
    <property type="entry name" value="RT_POL"/>
    <property type="match status" value="1"/>
</dbReference>
<dbReference type="PROSITE" id="PS50994">
    <property type="entry name" value="INTEGRASE"/>
    <property type="match status" value="1"/>
</dbReference>
<dbReference type="Pfam" id="PF00078">
    <property type="entry name" value="RVT_1"/>
    <property type="match status" value="1"/>
</dbReference>
<dbReference type="Gene3D" id="3.30.70.270">
    <property type="match status" value="2"/>
</dbReference>
<dbReference type="Pfam" id="PF00075">
    <property type="entry name" value="RNase_H"/>
    <property type="match status" value="1"/>
</dbReference>
<keyword evidence="8" id="KW-0255">Endonuclease</keyword>
<dbReference type="EC" id="3.1.26.4" evidence="2"/>
<dbReference type="SUPFAM" id="SSF56672">
    <property type="entry name" value="DNA/RNA polymerases"/>
    <property type="match status" value="1"/>
</dbReference>
<evidence type="ECO:0000313" key="16">
    <source>
        <dbReference type="Proteomes" id="UP000314981"/>
    </source>
</evidence>
<dbReference type="Proteomes" id="UP000314981">
    <property type="component" value="Chromosome 28"/>
</dbReference>
<evidence type="ECO:0000256" key="1">
    <source>
        <dbReference type="ARBA" id="ARBA00010879"/>
    </source>
</evidence>
<feature type="domain" description="Peptidase A2" evidence="11">
    <location>
        <begin position="1"/>
        <end position="44"/>
    </location>
</feature>
<feature type="domain" description="RNase H type-1" evidence="13">
    <location>
        <begin position="555"/>
        <end position="701"/>
    </location>
</feature>
<dbReference type="PROSITE" id="PS50879">
    <property type="entry name" value="RNASE_H_1"/>
    <property type="match status" value="1"/>
</dbReference>
<dbReference type="STRING" id="30522.A0A4W2BT07"/>
<dbReference type="InterPro" id="IPR043502">
    <property type="entry name" value="DNA/RNA_pol_sf"/>
</dbReference>
<evidence type="ECO:0000256" key="4">
    <source>
        <dbReference type="ARBA" id="ARBA00018735"/>
    </source>
</evidence>
<dbReference type="GO" id="GO:0003964">
    <property type="term" value="F:RNA-directed DNA polymerase activity"/>
    <property type="evidence" value="ECO:0007669"/>
    <property type="project" value="UniProtKB-EC"/>
</dbReference>
<reference evidence="15 16" key="1">
    <citation type="submission" date="2018-11" db="EMBL/GenBank/DDBJ databases">
        <title>Haplotype-resolved cattle genomes.</title>
        <authorList>
            <person name="Low W.Y."/>
            <person name="Tearle R."/>
            <person name="Bickhart D.M."/>
            <person name="Rosen B.D."/>
            <person name="Koren S."/>
            <person name="Rhie A."/>
            <person name="Hiendleder S."/>
            <person name="Phillippy A.M."/>
            <person name="Smith T.P.L."/>
            <person name="Williams J.L."/>
        </authorList>
    </citation>
    <scope>NUCLEOTIDE SEQUENCE [LARGE SCALE GENOMIC DNA]</scope>
</reference>
<evidence type="ECO:0000256" key="9">
    <source>
        <dbReference type="ARBA" id="ARBA00022801"/>
    </source>
</evidence>
<keyword evidence="7" id="KW-0540">Nuclease</keyword>
<keyword evidence="10" id="KW-0233">DNA recombination</keyword>
<dbReference type="GO" id="GO:0006508">
    <property type="term" value="P:proteolysis"/>
    <property type="evidence" value="ECO:0007669"/>
    <property type="project" value="InterPro"/>
</dbReference>
<dbReference type="PROSITE" id="PS50175">
    <property type="entry name" value="ASP_PROT_RETROV"/>
    <property type="match status" value="1"/>
</dbReference>
<dbReference type="InterPro" id="IPR002156">
    <property type="entry name" value="RNaseH_domain"/>
</dbReference>
<dbReference type="Pfam" id="PF00665">
    <property type="entry name" value="rve"/>
    <property type="match status" value="1"/>
</dbReference>
<dbReference type="Gene3D" id="3.30.420.10">
    <property type="entry name" value="Ribonuclease H-like superfamily/Ribonuclease H"/>
    <property type="match status" value="2"/>
</dbReference>
<evidence type="ECO:0000313" key="15">
    <source>
        <dbReference type="Ensembl" id="ENSBIXP00000002390.1"/>
    </source>
</evidence>
<feature type="domain" description="Reverse transcriptase" evidence="12">
    <location>
        <begin position="123"/>
        <end position="308"/>
    </location>
</feature>
<dbReference type="Gene3D" id="1.10.340.70">
    <property type="match status" value="1"/>
</dbReference>
<proteinExistence type="inferred from homology"/>
<dbReference type="Ensembl" id="ENSBIXT00000012001.1">
    <property type="protein sequence ID" value="ENSBIXP00000002390.1"/>
    <property type="gene ID" value="ENSBIXG00000008865.1"/>
</dbReference>
<reference evidence="15" key="3">
    <citation type="submission" date="2025-09" db="UniProtKB">
        <authorList>
            <consortium name="Ensembl"/>
        </authorList>
    </citation>
    <scope>IDENTIFICATION</scope>
</reference>
<sequence>MGLSGQAKRYYFSYSLSCNWDSVLFSHEFLIVPESPSPLLGRDILSKVHASVFMNMEPSLSLPLVEQNVNPRVWADGKSVGRAQNAIPVVVKLKDPHVFPHKKQYPLKPEVKEGLKPIIENLKEQGLLIPCNSPCNTPILGIKKSNGKWRLVQDLRIINEAVVPLHPVVPNPYTLLSEIPERAKYFSVIDLKDAFYSVPLAEESQFLFAFEDPTQPASQLTWTVLPQGFRDSPHLFGQSLSRDLQNFNSSEAVVLQYVDDILLCAETEEACSRASEDFLNFLAGCGYKASREKAQLCQQSVRYLGLIISEGTRAIGPERIKPILNHPLPMTLRQLRGFLGITGYCRIWIPGYGELARPLYKLIAETQQAQTDKLVWSPETQKAFKVLQTALLQAPALSLPTGSEFNLFVTERKGVALGVLTQPRGPHQQPIAYLSRELDVVACGWPHCLRVIGAAALLAPEALKIINGRNLTVLTSHDVSGILNSKVNIWMTDSRLLKYQSLLLEGPVTKLKVCGNLNPATFLPEKENETPDHDCSQFLTLNYAAREDLKDTPLDNPDMEIFTDGSSFVQDGKRKAGYAVVTAEQVLEAKSLPQETSAQLAELVALTRALELSKGQRVNIYTDSKYAYLTLHAHAAIWKERHFKTATGEPIKHFREIERLLTAIYCPKEVAVMHCKGHSRDGSKIAEGNHLADCQARKAALYETPSLQTPLIWTGPVEQERPQYTEEELERYEKRGAKITDKGWLQSEDGRLIIPENAQWKILKGLHQSFHLGAESTYQMVSRLFEGKNVMKTLKNIIKRCEICQKNNPKTEKLAKSGLQRSGKYPGEDWEIDFTHMPKANGYSCLQVWVDTFTGWIEAFPCRSEQAKEVIKILIHEIIPRFGLPRSLQSDNGSAFKAAVTQGVSKALGIEYHLHCSWRPQSSGKVEKANDIIKRHLRKLTQETQDKWIKVLPIALMRARTTPKKEGLSPFECIYGRPFLRTDIVIDPEALELTNYVTQLSAFQQTLTELREKTPDPASESSRPLFEPGTEVLIKTVGSGGPSLEPLWEGPYQVILSSPTAVKVPGIDSWVHHTRVKRWHPDQN</sequence>
<protein>
    <recommendedName>
        <fullName evidence="4">Gag-Pol polyprotein</fullName>
        <ecNumber evidence="3">2.7.7.49</ecNumber>
        <ecNumber evidence="2">3.1.26.4</ecNumber>
    </recommendedName>
</protein>
<reference evidence="15" key="2">
    <citation type="submission" date="2025-08" db="UniProtKB">
        <authorList>
            <consortium name="Ensembl"/>
        </authorList>
    </citation>
    <scope>IDENTIFICATION</scope>
</reference>
<dbReference type="InterPro" id="IPR040643">
    <property type="entry name" value="MLVIN_C"/>
</dbReference>
<dbReference type="OMA" id="HNTIWAQ"/>
<dbReference type="Pfam" id="PF17921">
    <property type="entry name" value="Integrase_H2C2"/>
    <property type="match status" value="1"/>
</dbReference>
<dbReference type="Gene3D" id="3.10.20.370">
    <property type="match status" value="1"/>
</dbReference>